<dbReference type="EMBL" id="VSSQ01046535">
    <property type="protein sequence ID" value="MPN00497.1"/>
    <property type="molecule type" value="Genomic_DNA"/>
</dbReference>
<comment type="caution">
    <text evidence="1">The sequence shown here is derived from an EMBL/GenBank/DDBJ whole genome shotgun (WGS) entry which is preliminary data.</text>
</comment>
<sequence length="145" mass="15090">MIDPKLAQISPVRGFDKIFHIVGFAGEQVGRFAAADRGGELREEFGIRHDGNLNLDVRVDGVEAFHKAGEFLAGGPNGDAAAQRGGVNGSLCRFGCGGFGCGLRGIRGGCFGGGGGCAGKHGARHCKRQNQCQGLFHGFSPPFLC</sequence>
<organism evidence="1">
    <name type="scientific">bioreactor metagenome</name>
    <dbReference type="NCBI Taxonomy" id="1076179"/>
    <lineage>
        <taxon>unclassified sequences</taxon>
        <taxon>metagenomes</taxon>
        <taxon>ecological metagenomes</taxon>
    </lineage>
</organism>
<proteinExistence type="predicted"/>
<accession>A0A645EFE3</accession>
<gene>
    <name evidence="1" type="ORF">SDC9_147692</name>
</gene>
<evidence type="ECO:0000313" key="1">
    <source>
        <dbReference type="EMBL" id="MPN00497.1"/>
    </source>
</evidence>
<reference evidence="1" key="1">
    <citation type="submission" date="2019-08" db="EMBL/GenBank/DDBJ databases">
        <authorList>
            <person name="Kucharzyk K."/>
            <person name="Murdoch R.W."/>
            <person name="Higgins S."/>
            <person name="Loffler F."/>
        </authorList>
    </citation>
    <scope>NUCLEOTIDE SEQUENCE</scope>
</reference>
<name>A0A645EFE3_9ZZZZ</name>
<dbReference type="AlphaFoldDB" id="A0A645EFE3"/>
<protein>
    <submittedName>
        <fullName evidence="1">Uncharacterized protein</fullName>
    </submittedName>
</protein>